<dbReference type="AlphaFoldDB" id="A0A0A9CBA1"/>
<proteinExistence type="predicted"/>
<evidence type="ECO:0000313" key="2">
    <source>
        <dbReference type="EMBL" id="JAD70645.1"/>
    </source>
</evidence>
<reference evidence="2" key="1">
    <citation type="submission" date="2014-09" db="EMBL/GenBank/DDBJ databases">
        <authorList>
            <person name="Magalhaes I.L.F."/>
            <person name="Oliveira U."/>
            <person name="Santos F.R."/>
            <person name="Vidigal T.H.D.A."/>
            <person name="Brescovit A.D."/>
            <person name="Santos A.J."/>
        </authorList>
    </citation>
    <scope>NUCLEOTIDE SEQUENCE</scope>
    <source>
        <tissue evidence="2">Shoot tissue taken approximately 20 cm above the soil surface</tissue>
    </source>
</reference>
<feature type="compositionally biased region" description="Polar residues" evidence="1">
    <location>
        <begin position="10"/>
        <end position="20"/>
    </location>
</feature>
<feature type="region of interest" description="Disordered" evidence="1">
    <location>
        <begin position="1"/>
        <end position="20"/>
    </location>
</feature>
<evidence type="ECO:0000256" key="1">
    <source>
        <dbReference type="SAM" id="MobiDB-lite"/>
    </source>
</evidence>
<dbReference type="EMBL" id="GBRH01227250">
    <property type="protein sequence ID" value="JAD70645.1"/>
    <property type="molecule type" value="Transcribed_RNA"/>
</dbReference>
<name>A0A0A9CBA1_ARUDO</name>
<organism evidence="2">
    <name type="scientific">Arundo donax</name>
    <name type="common">Giant reed</name>
    <name type="synonym">Donax arundinaceus</name>
    <dbReference type="NCBI Taxonomy" id="35708"/>
    <lineage>
        <taxon>Eukaryota</taxon>
        <taxon>Viridiplantae</taxon>
        <taxon>Streptophyta</taxon>
        <taxon>Embryophyta</taxon>
        <taxon>Tracheophyta</taxon>
        <taxon>Spermatophyta</taxon>
        <taxon>Magnoliopsida</taxon>
        <taxon>Liliopsida</taxon>
        <taxon>Poales</taxon>
        <taxon>Poaceae</taxon>
        <taxon>PACMAD clade</taxon>
        <taxon>Arundinoideae</taxon>
        <taxon>Arundineae</taxon>
        <taxon>Arundo</taxon>
    </lineage>
</organism>
<protein>
    <submittedName>
        <fullName evidence="2">Uncharacterized protein</fullName>
    </submittedName>
</protein>
<accession>A0A0A9CBA1</accession>
<reference evidence="2" key="2">
    <citation type="journal article" date="2015" name="Data Brief">
        <title>Shoot transcriptome of the giant reed, Arundo donax.</title>
        <authorList>
            <person name="Barrero R.A."/>
            <person name="Guerrero F.D."/>
            <person name="Moolhuijzen P."/>
            <person name="Goolsby J.A."/>
            <person name="Tidwell J."/>
            <person name="Bellgard S.E."/>
            <person name="Bellgard M.I."/>
        </authorList>
    </citation>
    <scope>NUCLEOTIDE SEQUENCE</scope>
    <source>
        <tissue evidence="2">Shoot tissue taken approximately 20 cm above the soil surface</tissue>
    </source>
</reference>
<sequence>MHGALISSLGKKSTQWRQGT</sequence>